<evidence type="ECO:0000256" key="2">
    <source>
        <dbReference type="SAM" id="SignalP"/>
    </source>
</evidence>
<dbReference type="KEGG" id="lgi:LOTGIDRAFT_161656"/>
<keyword evidence="4" id="KW-1185">Reference proteome</keyword>
<evidence type="ECO:0000313" key="3">
    <source>
        <dbReference type="EMBL" id="ESO93550.1"/>
    </source>
</evidence>
<feature type="signal peptide" evidence="2">
    <location>
        <begin position="1"/>
        <end position="18"/>
    </location>
</feature>
<reference evidence="3 4" key="1">
    <citation type="journal article" date="2013" name="Nature">
        <title>Insights into bilaterian evolution from three spiralian genomes.</title>
        <authorList>
            <person name="Simakov O."/>
            <person name="Marletaz F."/>
            <person name="Cho S.J."/>
            <person name="Edsinger-Gonzales E."/>
            <person name="Havlak P."/>
            <person name="Hellsten U."/>
            <person name="Kuo D.H."/>
            <person name="Larsson T."/>
            <person name="Lv J."/>
            <person name="Arendt D."/>
            <person name="Savage R."/>
            <person name="Osoegawa K."/>
            <person name="de Jong P."/>
            <person name="Grimwood J."/>
            <person name="Chapman J.A."/>
            <person name="Shapiro H."/>
            <person name="Aerts A."/>
            <person name="Otillar R.P."/>
            <person name="Terry A.Y."/>
            <person name="Boore J.L."/>
            <person name="Grigoriev I.V."/>
            <person name="Lindberg D.R."/>
            <person name="Seaver E.C."/>
            <person name="Weisblat D.A."/>
            <person name="Putnam N.H."/>
            <person name="Rokhsar D.S."/>
        </authorList>
    </citation>
    <scope>NUCLEOTIDE SEQUENCE [LARGE SCALE GENOMIC DNA]</scope>
</reference>
<gene>
    <name evidence="3" type="ORF">LOTGIDRAFT_161656</name>
</gene>
<dbReference type="Proteomes" id="UP000030746">
    <property type="component" value="Unassembled WGS sequence"/>
</dbReference>
<dbReference type="EMBL" id="KB201891">
    <property type="protein sequence ID" value="ESO93550.1"/>
    <property type="molecule type" value="Genomic_DNA"/>
</dbReference>
<dbReference type="AlphaFoldDB" id="V4AEI5"/>
<dbReference type="RefSeq" id="XP_009055750.1">
    <property type="nucleotide sequence ID" value="XM_009057502.1"/>
</dbReference>
<evidence type="ECO:0000313" key="4">
    <source>
        <dbReference type="Proteomes" id="UP000030746"/>
    </source>
</evidence>
<feature type="chain" id="PRO_5004715979" evidence="2">
    <location>
        <begin position="19"/>
        <end position="248"/>
    </location>
</feature>
<sequence length="248" mass="26772">MKLVIVLVLSLTAVYNQGFQSKPPVENIGNPGSLTNIQNPRIRRTPNPYYGLYNYLYSSPYFNRPAAMTRRIGAPRGVLRNPQQQARPAPTRVQAPAPGPQRAQAVQRNRAQAVPNNVNPYGFGRRLGMLGALNGMRDRSRLGRHGGPDDLNGLVGRNQDRSRHVDGIRGIGLGGGLYRAMSGSGWKSYGSSSGGKGSYYYRHTGSSGGYGGSYKGSYYYRGGSGGGHGTGHGHGHGHGHGNSYWSRR</sequence>
<dbReference type="GeneID" id="20238749"/>
<dbReference type="HOGENOM" id="CLU_1121185_0_0_1"/>
<keyword evidence="2" id="KW-0732">Signal</keyword>
<feature type="region of interest" description="Disordered" evidence="1">
    <location>
        <begin position="228"/>
        <end position="248"/>
    </location>
</feature>
<protein>
    <submittedName>
        <fullName evidence="3">Uncharacterized protein</fullName>
    </submittedName>
</protein>
<accession>V4AEI5</accession>
<evidence type="ECO:0000256" key="1">
    <source>
        <dbReference type="SAM" id="MobiDB-lite"/>
    </source>
</evidence>
<proteinExistence type="predicted"/>
<dbReference type="OMA" id="CPHAGHR"/>
<dbReference type="CTD" id="20238749"/>
<name>V4AEI5_LOTGI</name>
<organism evidence="3 4">
    <name type="scientific">Lottia gigantea</name>
    <name type="common">Giant owl limpet</name>
    <dbReference type="NCBI Taxonomy" id="225164"/>
    <lineage>
        <taxon>Eukaryota</taxon>
        <taxon>Metazoa</taxon>
        <taxon>Spiralia</taxon>
        <taxon>Lophotrochozoa</taxon>
        <taxon>Mollusca</taxon>
        <taxon>Gastropoda</taxon>
        <taxon>Patellogastropoda</taxon>
        <taxon>Lottioidea</taxon>
        <taxon>Lottiidae</taxon>
        <taxon>Lottia</taxon>
    </lineage>
</organism>